<dbReference type="EMBL" id="WJBU01000009">
    <property type="protein sequence ID" value="MRD47688.1"/>
    <property type="molecule type" value="Genomic_DNA"/>
</dbReference>
<dbReference type="Proteomes" id="UP000487350">
    <property type="component" value="Unassembled WGS sequence"/>
</dbReference>
<dbReference type="PANTHER" id="PTHR38099:SF1">
    <property type="entry name" value="LARGE RIBOSOMAL RNA SUBUNIT ACCUMULATION PROTEIN YCED"/>
    <property type="match status" value="1"/>
</dbReference>
<dbReference type="GO" id="GO:0042254">
    <property type="term" value="P:ribosome biogenesis"/>
    <property type="evidence" value="ECO:0007669"/>
    <property type="project" value="UniProtKB-KW"/>
</dbReference>
<proteinExistence type="inferred from homology"/>
<organism evidence="6 7">
    <name type="scientific">Caenimonas koreensis DSM 17982</name>
    <dbReference type="NCBI Taxonomy" id="1121255"/>
    <lineage>
        <taxon>Bacteria</taxon>
        <taxon>Pseudomonadati</taxon>
        <taxon>Pseudomonadota</taxon>
        <taxon>Betaproteobacteria</taxon>
        <taxon>Burkholderiales</taxon>
        <taxon>Comamonadaceae</taxon>
        <taxon>Caenimonas</taxon>
    </lineage>
</organism>
<evidence type="ECO:0000313" key="6">
    <source>
        <dbReference type="EMBL" id="MRD47688.1"/>
    </source>
</evidence>
<comment type="similarity">
    <text evidence="2">Belongs to the DUF177 domain family.</text>
</comment>
<sequence length="183" mass="20267">MDKQFSPRKLDVKSFAEAGAVIDGAAPIGEFKRLEAETAGASQQAQVEWTATGEVRNPLHVHPDIWLHLRAGATLPLTCQRCLQPVDVDVEVERSFRFVADEETAQAQDDEAEEDLLALSRAFDLHELIEDEMLLEMPIAPRHDVCPEPVVLSVEDPGFEAANEERENPFAVLGKLKPGKKES</sequence>
<evidence type="ECO:0000256" key="1">
    <source>
        <dbReference type="ARBA" id="ARBA00002868"/>
    </source>
</evidence>
<reference evidence="6 7" key="1">
    <citation type="submission" date="2019-11" db="EMBL/GenBank/DDBJ databases">
        <title>Caenimonas koreensis gen. nov., sp. nov., isolated from activated sludge.</title>
        <authorList>
            <person name="Seung H.R."/>
        </authorList>
    </citation>
    <scope>NUCLEOTIDE SEQUENCE [LARGE SCALE GENOMIC DNA]</scope>
    <source>
        <strain evidence="6 7">EMB320</strain>
    </source>
</reference>
<dbReference type="OrthoDB" id="5297600at2"/>
<name>A0A844AZ45_9BURK</name>
<dbReference type="Pfam" id="PF02620">
    <property type="entry name" value="YceD"/>
    <property type="match status" value="1"/>
</dbReference>
<dbReference type="AlphaFoldDB" id="A0A844AZ45"/>
<keyword evidence="4" id="KW-0690">Ribosome biogenesis</keyword>
<dbReference type="RefSeq" id="WP_153585001.1">
    <property type="nucleotide sequence ID" value="NZ_WJBU01000009.1"/>
</dbReference>
<dbReference type="InterPro" id="IPR003772">
    <property type="entry name" value="YceD"/>
</dbReference>
<evidence type="ECO:0000313" key="7">
    <source>
        <dbReference type="Proteomes" id="UP000487350"/>
    </source>
</evidence>
<evidence type="ECO:0000256" key="4">
    <source>
        <dbReference type="ARBA" id="ARBA00022517"/>
    </source>
</evidence>
<comment type="caution">
    <text evidence="6">The sequence shown here is derived from an EMBL/GenBank/DDBJ whole genome shotgun (WGS) entry which is preliminary data.</text>
</comment>
<evidence type="ECO:0000256" key="3">
    <source>
        <dbReference type="ARBA" id="ARBA00015716"/>
    </source>
</evidence>
<dbReference type="GO" id="GO:0005829">
    <property type="term" value="C:cytosol"/>
    <property type="evidence" value="ECO:0007669"/>
    <property type="project" value="TreeGrafter"/>
</dbReference>
<gene>
    <name evidence="6" type="ORF">GHT07_10400</name>
</gene>
<evidence type="ECO:0000256" key="5">
    <source>
        <dbReference type="ARBA" id="ARBA00031841"/>
    </source>
</evidence>
<protein>
    <recommendedName>
        <fullName evidence="3">Large ribosomal RNA subunit accumulation protein YceD</fullName>
    </recommendedName>
    <alternativeName>
        <fullName evidence="5">23S rRNA accumulation protein YceD</fullName>
    </alternativeName>
</protein>
<comment type="function">
    <text evidence="1">Plays a role in synthesis, processing and/or stability of 23S rRNA.</text>
</comment>
<accession>A0A844AZ45</accession>
<evidence type="ECO:0000256" key="2">
    <source>
        <dbReference type="ARBA" id="ARBA00010740"/>
    </source>
</evidence>
<dbReference type="InterPro" id="IPR039255">
    <property type="entry name" value="YceD_bac"/>
</dbReference>
<keyword evidence="7" id="KW-1185">Reference proteome</keyword>
<dbReference type="PANTHER" id="PTHR38099">
    <property type="entry name" value="LARGE RIBOSOMAL RNA SUBUNIT ACCUMULATION PROTEIN YCED"/>
    <property type="match status" value="1"/>
</dbReference>